<dbReference type="STRING" id="587909.SAMN05421810_103747"/>
<dbReference type="GO" id="GO:0042121">
    <property type="term" value="P:alginic acid biosynthetic process"/>
    <property type="evidence" value="ECO:0007669"/>
    <property type="project" value="UniProtKB-UniPathway"/>
</dbReference>
<gene>
    <name evidence="10" type="ORF">SAMN05421810_103747</name>
</gene>
<dbReference type="GO" id="GO:0042597">
    <property type="term" value="C:periplasmic space"/>
    <property type="evidence" value="ECO:0007669"/>
    <property type="project" value="UniProtKB-SubCell"/>
</dbReference>
<evidence type="ECO:0000313" key="11">
    <source>
        <dbReference type="Proteomes" id="UP000198727"/>
    </source>
</evidence>
<dbReference type="Pfam" id="PF16822">
    <property type="entry name" value="ALGX"/>
    <property type="match status" value="1"/>
</dbReference>
<name>A0A1I5U0L7_9PSEU</name>
<dbReference type="GO" id="GO:0016787">
    <property type="term" value="F:hydrolase activity"/>
    <property type="evidence" value="ECO:0007669"/>
    <property type="project" value="UniProtKB-KW"/>
</dbReference>
<evidence type="ECO:0000256" key="6">
    <source>
        <dbReference type="ARBA" id="ARBA00022841"/>
    </source>
</evidence>
<evidence type="ECO:0000256" key="4">
    <source>
        <dbReference type="ARBA" id="ARBA00022729"/>
    </source>
</evidence>
<evidence type="ECO:0000256" key="5">
    <source>
        <dbReference type="ARBA" id="ARBA00022764"/>
    </source>
</evidence>
<keyword evidence="11" id="KW-1185">Reference proteome</keyword>
<evidence type="ECO:0000256" key="2">
    <source>
        <dbReference type="ARBA" id="ARBA00005182"/>
    </source>
</evidence>
<comment type="pathway">
    <text evidence="2">Glycan biosynthesis; alginate biosynthesis.</text>
</comment>
<keyword evidence="8" id="KW-0812">Transmembrane</keyword>
<dbReference type="UniPathway" id="UPA00286"/>
<evidence type="ECO:0000256" key="1">
    <source>
        <dbReference type="ARBA" id="ARBA00004418"/>
    </source>
</evidence>
<protein>
    <submittedName>
        <fullName evidence="10">SGNH hydrolase-like domain-containing protein, acetyltransferase AlgX</fullName>
    </submittedName>
</protein>
<evidence type="ECO:0000256" key="8">
    <source>
        <dbReference type="SAM" id="Phobius"/>
    </source>
</evidence>
<keyword evidence="6" id="KW-0016">Alginate biosynthesis</keyword>
<keyword evidence="8" id="KW-1133">Transmembrane helix</keyword>
<comment type="subcellular location">
    <subcellularLocation>
        <location evidence="1">Periplasm</location>
    </subcellularLocation>
</comment>
<evidence type="ECO:0000259" key="9">
    <source>
        <dbReference type="Pfam" id="PF16822"/>
    </source>
</evidence>
<keyword evidence="10" id="KW-0378">Hydrolase</keyword>
<dbReference type="Proteomes" id="UP000198727">
    <property type="component" value="Unassembled WGS sequence"/>
</dbReference>
<accession>A0A1I5U0L7</accession>
<dbReference type="GO" id="GO:0016740">
    <property type="term" value="F:transferase activity"/>
    <property type="evidence" value="ECO:0007669"/>
    <property type="project" value="UniProtKB-KW"/>
</dbReference>
<proteinExistence type="predicted"/>
<feature type="transmembrane region" description="Helical" evidence="8">
    <location>
        <begin position="40"/>
        <end position="60"/>
    </location>
</feature>
<dbReference type="InterPro" id="IPR031811">
    <property type="entry name" value="ALGX/ALGJ_SGNH-like"/>
</dbReference>
<evidence type="ECO:0000256" key="3">
    <source>
        <dbReference type="ARBA" id="ARBA00022679"/>
    </source>
</evidence>
<dbReference type="RefSeq" id="WP_243859402.1">
    <property type="nucleotide sequence ID" value="NZ_FOWW01000003.1"/>
</dbReference>
<keyword evidence="8" id="KW-0472">Membrane</keyword>
<feature type="compositionally biased region" description="Low complexity" evidence="7">
    <location>
        <begin position="115"/>
        <end position="128"/>
    </location>
</feature>
<organism evidence="10 11">
    <name type="scientific">Amycolatopsis arida</name>
    <dbReference type="NCBI Taxonomy" id="587909"/>
    <lineage>
        <taxon>Bacteria</taxon>
        <taxon>Bacillati</taxon>
        <taxon>Actinomycetota</taxon>
        <taxon>Actinomycetes</taxon>
        <taxon>Pseudonocardiales</taxon>
        <taxon>Pseudonocardiaceae</taxon>
        <taxon>Amycolatopsis</taxon>
    </lineage>
</organism>
<reference evidence="11" key="1">
    <citation type="submission" date="2016-10" db="EMBL/GenBank/DDBJ databases">
        <authorList>
            <person name="Varghese N."/>
            <person name="Submissions S."/>
        </authorList>
    </citation>
    <scope>NUCLEOTIDE SEQUENCE [LARGE SCALE GENOMIC DNA]</scope>
    <source>
        <strain evidence="11">CGMCC 4.5579</strain>
    </source>
</reference>
<keyword evidence="4" id="KW-0732">Signal</keyword>
<dbReference type="EMBL" id="FOWW01000003">
    <property type="protein sequence ID" value="SFP88721.1"/>
    <property type="molecule type" value="Genomic_DNA"/>
</dbReference>
<evidence type="ECO:0000256" key="7">
    <source>
        <dbReference type="SAM" id="MobiDB-lite"/>
    </source>
</evidence>
<dbReference type="AlphaFoldDB" id="A0A1I5U0L7"/>
<feature type="domain" description="AlgX/AlgJ SGNH hydrolase-like" evidence="9">
    <location>
        <begin position="153"/>
        <end position="288"/>
    </location>
</feature>
<evidence type="ECO:0000313" key="10">
    <source>
        <dbReference type="EMBL" id="SFP88721.1"/>
    </source>
</evidence>
<sequence length="442" mass="47871">MTAPPPLSPPPGGRLPATPEAWLPREHTLYRPRHSRRQRTALVCAFVFFLTPTLAFVFGARPQAFENRALRDFPSPAAGWGFFTELSGWATDHLTLRRAGVQAAEGISTALFGDPPGSAHPAPSGPAGVNTGPPPQDADGPTGEERRAAYPVVISGKDGWLYLGQDVSYKCRPVQDLDQVIGVLQRLRAVVESSGRRFELVVAPDKSTAAPQFLPDDFAGKTCARRQSDRFWQRMTTEVGIVDVRAGLQEAARRVNRPIYDAVDTHWSYEGGLVMTRALAERLRPGVTSTWKVSPTGQRSWPADIPPLVGRSATRDLTGYALAPDGRQDRTSYVASDFRMPLSLEQSRPAGTTGTVGASVGMIADSFSQFATPFLAATFQDLTIVHPETVADDPAGSAAELLRDRDVVVVELAERHLVGGASPLLRTEVIDQIGRVLATHPR</sequence>
<keyword evidence="3 10" id="KW-0808">Transferase</keyword>
<feature type="region of interest" description="Disordered" evidence="7">
    <location>
        <begin position="110"/>
        <end position="144"/>
    </location>
</feature>
<keyword evidence="5" id="KW-0574">Periplasm</keyword>